<proteinExistence type="inferred from homology"/>
<evidence type="ECO:0000313" key="9">
    <source>
        <dbReference type="Proteomes" id="UP001626550"/>
    </source>
</evidence>
<evidence type="ECO:0000256" key="3">
    <source>
        <dbReference type="ARBA" id="ARBA00022912"/>
    </source>
</evidence>
<keyword evidence="9" id="KW-1185">Reference proteome</keyword>
<dbReference type="SUPFAM" id="SSF52799">
    <property type="entry name" value="(Phosphotyrosine protein) phosphatases II"/>
    <property type="match status" value="1"/>
</dbReference>
<dbReference type="InterPro" id="IPR000340">
    <property type="entry name" value="Dual-sp_phosphatase_cat-dom"/>
</dbReference>
<comment type="catalytic activity">
    <reaction evidence="4">
        <text>O-phospho-L-seryl-[protein] + H2O = L-seryl-[protein] + phosphate</text>
        <dbReference type="Rhea" id="RHEA:20629"/>
        <dbReference type="Rhea" id="RHEA-COMP:9863"/>
        <dbReference type="Rhea" id="RHEA-COMP:11604"/>
        <dbReference type="ChEBI" id="CHEBI:15377"/>
        <dbReference type="ChEBI" id="CHEBI:29999"/>
        <dbReference type="ChEBI" id="CHEBI:43474"/>
        <dbReference type="ChEBI" id="CHEBI:83421"/>
        <dbReference type="EC" id="3.1.3.16"/>
    </reaction>
</comment>
<keyword evidence="6" id="KW-1133">Transmembrane helix</keyword>
<keyword evidence="3" id="KW-0904">Protein phosphatase</keyword>
<comment type="caution">
    <text evidence="8">The sequence shown here is derived from an EMBL/GenBank/DDBJ whole genome shotgun (WGS) entry which is preliminary data.</text>
</comment>
<evidence type="ECO:0000256" key="5">
    <source>
        <dbReference type="ARBA" id="ARBA00048336"/>
    </source>
</evidence>
<organism evidence="8 9">
    <name type="scientific">Cichlidogyrus casuarinus</name>
    <dbReference type="NCBI Taxonomy" id="1844966"/>
    <lineage>
        <taxon>Eukaryota</taxon>
        <taxon>Metazoa</taxon>
        <taxon>Spiralia</taxon>
        <taxon>Lophotrochozoa</taxon>
        <taxon>Platyhelminthes</taxon>
        <taxon>Monogenea</taxon>
        <taxon>Monopisthocotylea</taxon>
        <taxon>Dactylogyridea</taxon>
        <taxon>Ancyrocephalidae</taxon>
        <taxon>Cichlidogyrus</taxon>
    </lineage>
</organism>
<feature type="transmembrane region" description="Helical" evidence="6">
    <location>
        <begin position="83"/>
        <end position="104"/>
    </location>
</feature>
<evidence type="ECO:0000256" key="6">
    <source>
        <dbReference type="SAM" id="Phobius"/>
    </source>
</evidence>
<dbReference type="PANTHER" id="PTHR45948">
    <property type="entry name" value="DUAL SPECIFICITY PROTEIN PHOSPHATASE DDB_G0269404-RELATED"/>
    <property type="match status" value="1"/>
</dbReference>
<dbReference type="InterPro" id="IPR029021">
    <property type="entry name" value="Prot-tyrosine_phosphatase-like"/>
</dbReference>
<dbReference type="Proteomes" id="UP001626550">
    <property type="component" value="Unassembled WGS sequence"/>
</dbReference>
<protein>
    <submittedName>
        <fullName evidence="8">Dual specificity protein phosphatase 22</fullName>
    </submittedName>
</protein>
<dbReference type="Gene3D" id="3.90.190.10">
    <property type="entry name" value="Protein tyrosine phosphatase superfamily"/>
    <property type="match status" value="1"/>
</dbReference>
<feature type="domain" description="Tyrosine-protein phosphatase" evidence="7">
    <location>
        <begin position="4"/>
        <end position="133"/>
    </location>
</feature>
<keyword evidence="2" id="KW-0378">Hydrolase</keyword>
<name>A0ABD2Q273_9PLAT</name>
<dbReference type="SMART" id="SM00195">
    <property type="entry name" value="DSPc"/>
    <property type="match status" value="1"/>
</dbReference>
<dbReference type="Pfam" id="PF00782">
    <property type="entry name" value="DSPc"/>
    <property type="match status" value="1"/>
</dbReference>
<keyword evidence="6" id="KW-0812">Transmembrane</keyword>
<dbReference type="EMBL" id="JBJKFK010001354">
    <property type="protein sequence ID" value="KAL3313312.1"/>
    <property type="molecule type" value="Genomic_DNA"/>
</dbReference>
<dbReference type="CDD" id="cd14498">
    <property type="entry name" value="DSP"/>
    <property type="match status" value="1"/>
</dbReference>
<evidence type="ECO:0000256" key="2">
    <source>
        <dbReference type="ARBA" id="ARBA00022801"/>
    </source>
</evidence>
<evidence type="ECO:0000256" key="4">
    <source>
        <dbReference type="ARBA" id="ARBA00047761"/>
    </source>
</evidence>
<gene>
    <name evidence="8" type="primary">DUSP22</name>
    <name evidence="8" type="ORF">Ciccas_008090</name>
</gene>
<evidence type="ECO:0000259" key="7">
    <source>
        <dbReference type="SMART" id="SM00195"/>
    </source>
</evidence>
<evidence type="ECO:0000256" key="1">
    <source>
        <dbReference type="ARBA" id="ARBA00008601"/>
    </source>
</evidence>
<dbReference type="AlphaFoldDB" id="A0ABD2Q273"/>
<sequence>MGTPLSRILDGLYVGPLVATRGIANLKESQITHICSLVSSEISVDPQFQHRVFVIQDHENSNLFVILEEVLEFVHTGRMQSGVLVHCVSIILAYLMTIYELSFIEAYKAVRGTRPTSCPNSGFVKQLSDYEISAKRPIIRAKLLESNPVPADRFKADLQELHRYIERQEFFIEHGFYPGERPLSSEDDADALSTKKERKAFSSYFAVQNRNVMRNVELAVAGPHSRYIPPENPQENKDA</sequence>
<accession>A0ABD2Q273</accession>
<evidence type="ECO:0000313" key="8">
    <source>
        <dbReference type="EMBL" id="KAL3313312.1"/>
    </source>
</evidence>
<comment type="catalytic activity">
    <reaction evidence="5">
        <text>O-phospho-L-threonyl-[protein] + H2O = L-threonyl-[protein] + phosphate</text>
        <dbReference type="Rhea" id="RHEA:47004"/>
        <dbReference type="Rhea" id="RHEA-COMP:11060"/>
        <dbReference type="Rhea" id="RHEA-COMP:11605"/>
        <dbReference type="ChEBI" id="CHEBI:15377"/>
        <dbReference type="ChEBI" id="CHEBI:30013"/>
        <dbReference type="ChEBI" id="CHEBI:43474"/>
        <dbReference type="ChEBI" id="CHEBI:61977"/>
        <dbReference type="EC" id="3.1.3.16"/>
    </reaction>
</comment>
<dbReference type="InterPro" id="IPR020422">
    <property type="entry name" value="TYR_PHOSPHATASE_DUAL_dom"/>
</dbReference>
<dbReference type="PANTHER" id="PTHR45948:SF2">
    <property type="entry name" value="DUAL SPECIFICITY PROTEIN PHOSPHATASE"/>
    <property type="match status" value="1"/>
</dbReference>
<keyword evidence="6" id="KW-0472">Membrane</keyword>
<comment type="similarity">
    <text evidence="1">Belongs to the protein-tyrosine phosphatase family. Non-receptor class dual specificity subfamily.</text>
</comment>
<reference evidence="8 9" key="1">
    <citation type="submission" date="2024-11" db="EMBL/GenBank/DDBJ databases">
        <title>Adaptive evolution of stress response genes in parasites aligns with host niche diversity.</title>
        <authorList>
            <person name="Hahn C."/>
            <person name="Resl P."/>
        </authorList>
    </citation>
    <scope>NUCLEOTIDE SEQUENCE [LARGE SCALE GENOMIC DNA]</scope>
    <source>
        <strain evidence="8">EGGRZ-B1_66</strain>
        <tissue evidence="8">Body</tissue>
    </source>
</reference>
<dbReference type="GO" id="GO:0004722">
    <property type="term" value="F:protein serine/threonine phosphatase activity"/>
    <property type="evidence" value="ECO:0007669"/>
    <property type="project" value="UniProtKB-EC"/>
</dbReference>